<evidence type="ECO:0000256" key="5">
    <source>
        <dbReference type="ARBA" id="ARBA00022771"/>
    </source>
</evidence>
<dbReference type="GO" id="GO:0006513">
    <property type="term" value="P:protein monoubiquitination"/>
    <property type="evidence" value="ECO:0007669"/>
    <property type="project" value="TreeGrafter"/>
</dbReference>
<reference evidence="11" key="2">
    <citation type="submission" date="2022-03" db="EMBL/GenBank/DDBJ databases">
        <title>Draft title - Genomic analysis of global carrot germplasm unveils the trajectory of domestication and the origin of high carotenoid orange carrot.</title>
        <authorList>
            <person name="Iorizzo M."/>
            <person name="Ellison S."/>
            <person name="Senalik D."/>
            <person name="Macko-Podgorni A."/>
            <person name="Grzebelus D."/>
            <person name="Bostan H."/>
            <person name="Rolling W."/>
            <person name="Curaba J."/>
            <person name="Simon P."/>
        </authorList>
    </citation>
    <scope>NUCLEOTIDE SEQUENCE</scope>
    <source>
        <tissue evidence="11">Leaf</tissue>
    </source>
</reference>
<dbReference type="Pfam" id="PF13639">
    <property type="entry name" value="zf-RING_2"/>
    <property type="match status" value="1"/>
</dbReference>
<keyword evidence="5 9" id="KW-0863">Zinc-finger</keyword>
<comment type="catalytic activity">
    <reaction evidence="1">
        <text>S-ubiquitinyl-[E2 ubiquitin-conjugating enzyme]-L-cysteine + [acceptor protein]-L-lysine = [E2 ubiquitin-conjugating enzyme]-L-cysteine + N(6)-ubiquitinyl-[acceptor protein]-L-lysine.</text>
        <dbReference type="EC" id="2.3.2.27"/>
    </reaction>
</comment>
<dbReference type="GO" id="GO:0008270">
    <property type="term" value="F:zinc ion binding"/>
    <property type="evidence" value="ECO:0007669"/>
    <property type="project" value="UniProtKB-KW"/>
</dbReference>
<dbReference type="PROSITE" id="PS00518">
    <property type="entry name" value="ZF_RING_1"/>
    <property type="match status" value="1"/>
</dbReference>
<keyword evidence="4" id="KW-0479">Metal-binding</keyword>
<dbReference type="PANTHER" id="PTHR46077:SF1">
    <property type="entry name" value="TOP1 BINDING ARGININE_SERINE RICH PROTEIN, E3 UBIQUITIN LIGASE"/>
    <property type="match status" value="1"/>
</dbReference>
<dbReference type="PROSITE" id="PS50089">
    <property type="entry name" value="ZF_RING_2"/>
    <property type="match status" value="1"/>
</dbReference>
<feature type="domain" description="RING-type" evidence="10">
    <location>
        <begin position="35"/>
        <end position="76"/>
    </location>
</feature>
<evidence type="ECO:0000256" key="3">
    <source>
        <dbReference type="ARBA" id="ARBA00022679"/>
    </source>
</evidence>
<dbReference type="GO" id="GO:0000209">
    <property type="term" value="P:protein polyubiquitination"/>
    <property type="evidence" value="ECO:0007669"/>
    <property type="project" value="TreeGrafter"/>
</dbReference>
<evidence type="ECO:0000256" key="6">
    <source>
        <dbReference type="ARBA" id="ARBA00022833"/>
    </source>
</evidence>
<dbReference type="AlphaFoldDB" id="A0AAF0XK13"/>
<keyword evidence="8" id="KW-0804">Transcription</keyword>
<dbReference type="InterPro" id="IPR017907">
    <property type="entry name" value="Znf_RING_CS"/>
</dbReference>
<evidence type="ECO:0000256" key="9">
    <source>
        <dbReference type="PROSITE-ProRule" id="PRU00175"/>
    </source>
</evidence>
<dbReference type="Proteomes" id="UP000077755">
    <property type="component" value="Chromosome 7"/>
</dbReference>
<dbReference type="InterPro" id="IPR001841">
    <property type="entry name" value="Znf_RING"/>
</dbReference>
<keyword evidence="12" id="KW-1185">Reference proteome</keyword>
<keyword evidence="6" id="KW-0862">Zinc</keyword>
<evidence type="ECO:0000256" key="8">
    <source>
        <dbReference type="ARBA" id="ARBA00023163"/>
    </source>
</evidence>
<sequence>MSHHEFHHRRRNRSEIDRKKLVFKQIAPSIAGKSCPICLNHIDYRRAAVITACTHAYCIDCIDKWRKLKRKCPLCNAQFDSWFFRFSFSSRSFSIQKLPPLVAEEKRIDGGDLLRVRSNRFVAGRVVSSREDLDIGNSRTRPLPRLRSFGNPRTAPPDIIKERILQWRRSIYEQHLQAVPCLNKKLQEQDIIKKQGVKERILQKIEPWIERELKAIISDPDPSILVHGTLVGILEDNYLEALQPFLLERTSMFWHELRCFAESYVNMDTYDTVVRYVARVD</sequence>
<accession>A0AAF0XK13</accession>
<keyword evidence="3" id="KW-0808">Transferase</keyword>
<evidence type="ECO:0000313" key="12">
    <source>
        <dbReference type="Proteomes" id="UP000077755"/>
    </source>
</evidence>
<evidence type="ECO:0000256" key="7">
    <source>
        <dbReference type="ARBA" id="ARBA00023015"/>
    </source>
</evidence>
<evidence type="ECO:0000256" key="4">
    <source>
        <dbReference type="ARBA" id="ARBA00022723"/>
    </source>
</evidence>
<dbReference type="EC" id="2.3.2.27" evidence="2"/>
<reference evidence="11" key="1">
    <citation type="journal article" date="2016" name="Nat. Genet.">
        <title>A high-quality carrot genome assembly provides new insights into carotenoid accumulation and asterid genome evolution.</title>
        <authorList>
            <person name="Iorizzo M."/>
            <person name="Ellison S."/>
            <person name="Senalik D."/>
            <person name="Zeng P."/>
            <person name="Satapoomin P."/>
            <person name="Huang J."/>
            <person name="Bowman M."/>
            <person name="Iovene M."/>
            <person name="Sanseverino W."/>
            <person name="Cavagnaro P."/>
            <person name="Yildiz M."/>
            <person name="Macko-Podgorni A."/>
            <person name="Moranska E."/>
            <person name="Grzebelus E."/>
            <person name="Grzebelus D."/>
            <person name="Ashrafi H."/>
            <person name="Zheng Z."/>
            <person name="Cheng S."/>
            <person name="Spooner D."/>
            <person name="Van Deynze A."/>
            <person name="Simon P."/>
        </authorList>
    </citation>
    <scope>NUCLEOTIDE SEQUENCE</scope>
    <source>
        <tissue evidence="11">Leaf</tissue>
    </source>
</reference>
<evidence type="ECO:0000313" key="11">
    <source>
        <dbReference type="EMBL" id="WOH08414.1"/>
    </source>
</evidence>
<evidence type="ECO:0000259" key="10">
    <source>
        <dbReference type="PROSITE" id="PS50089"/>
    </source>
</evidence>
<dbReference type="SUPFAM" id="SSF57850">
    <property type="entry name" value="RING/U-box"/>
    <property type="match status" value="1"/>
</dbReference>
<dbReference type="EMBL" id="CP093349">
    <property type="protein sequence ID" value="WOH08414.1"/>
    <property type="molecule type" value="Genomic_DNA"/>
</dbReference>
<dbReference type="PANTHER" id="PTHR46077">
    <property type="entry name" value="E3 UBIQUITIN-PROTEIN LIGASE TOPORS"/>
    <property type="match status" value="1"/>
</dbReference>
<keyword evidence="7" id="KW-0805">Transcription regulation</keyword>
<evidence type="ECO:0000256" key="1">
    <source>
        <dbReference type="ARBA" id="ARBA00000900"/>
    </source>
</evidence>
<dbReference type="GO" id="GO:0061630">
    <property type="term" value="F:ubiquitin protein ligase activity"/>
    <property type="evidence" value="ECO:0007669"/>
    <property type="project" value="UniProtKB-EC"/>
</dbReference>
<proteinExistence type="predicted"/>
<dbReference type="Gene3D" id="3.30.40.10">
    <property type="entry name" value="Zinc/RING finger domain, C3HC4 (zinc finger)"/>
    <property type="match status" value="1"/>
</dbReference>
<evidence type="ECO:0000256" key="2">
    <source>
        <dbReference type="ARBA" id="ARBA00012483"/>
    </source>
</evidence>
<dbReference type="InterPro" id="IPR013083">
    <property type="entry name" value="Znf_RING/FYVE/PHD"/>
</dbReference>
<gene>
    <name evidence="11" type="ORF">DCAR_0727854</name>
</gene>
<organism evidence="11 12">
    <name type="scientific">Daucus carota subsp. sativus</name>
    <name type="common">Carrot</name>
    <dbReference type="NCBI Taxonomy" id="79200"/>
    <lineage>
        <taxon>Eukaryota</taxon>
        <taxon>Viridiplantae</taxon>
        <taxon>Streptophyta</taxon>
        <taxon>Embryophyta</taxon>
        <taxon>Tracheophyta</taxon>
        <taxon>Spermatophyta</taxon>
        <taxon>Magnoliopsida</taxon>
        <taxon>eudicotyledons</taxon>
        <taxon>Gunneridae</taxon>
        <taxon>Pentapetalae</taxon>
        <taxon>asterids</taxon>
        <taxon>campanulids</taxon>
        <taxon>Apiales</taxon>
        <taxon>Apiaceae</taxon>
        <taxon>Apioideae</taxon>
        <taxon>Scandiceae</taxon>
        <taxon>Daucinae</taxon>
        <taxon>Daucus</taxon>
        <taxon>Daucus sect. Daucus</taxon>
    </lineage>
</organism>
<dbReference type="SMART" id="SM00184">
    <property type="entry name" value="RING"/>
    <property type="match status" value="1"/>
</dbReference>
<protein>
    <recommendedName>
        <fullName evidence="2">RING-type E3 ubiquitin transferase</fullName>
        <ecNumber evidence="2">2.3.2.27</ecNumber>
    </recommendedName>
</protein>
<name>A0AAF0XK13_DAUCS</name>